<dbReference type="PANTHER" id="PTHR47594">
    <property type="entry name" value="PPR CONTAINING PLANT-LIKE PROTEIN"/>
    <property type="match status" value="1"/>
</dbReference>
<evidence type="ECO:0008006" key="5">
    <source>
        <dbReference type="Google" id="ProtNLM"/>
    </source>
</evidence>
<protein>
    <recommendedName>
        <fullName evidence="5">Pentatricopeptide repeat-containing protein</fullName>
    </recommendedName>
</protein>
<dbReference type="Pfam" id="PF13041">
    <property type="entry name" value="PPR_2"/>
    <property type="match status" value="1"/>
</dbReference>
<evidence type="ECO:0000313" key="4">
    <source>
        <dbReference type="Proteomes" id="UP000594263"/>
    </source>
</evidence>
<accession>A0A7N0TWS4</accession>
<dbReference type="GO" id="GO:0003723">
    <property type="term" value="F:RNA binding"/>
    <property type="evidence" value="ECO:0007669"/>
    <property type="project" value="InterPro"/>
</dbReference>
<organism evidence="3 4">
    <name type="scientific">Kalanchoe fedtschenkoi</name>
    <name type="common">Lavender scallops</name>
    <name type="synonym">South American air plant</name>
    <dbReference type="NCBI Taxonomy" id="63787"/>
    <lineage>
        <taxon>Eukaryota</taxon>
        <taxon>Viridiplantae</taxon>
        <taxon>Streptophyta</taxon>
        <taxon>Embryophyta</taxon>
        <taxon>Tracheophyta</taxon>
        <taxon>Spermatophyta</taxon>
        <taxon>Magnoliopsida</taxon>
        <taxon>eudicotyledons</taxon>
        <taxon>Gunneridae</taxon>
        <taxon>Pentapetalae</taxon>
        <taxon>Saxifragales</taxon>
        <taxon>Crassulaceae</taxon>
        <taxon>Kalanchoe</taxon>
    </lineage>
</organism>
<dbReference type="OMA" id="VRNEEWY"/>
<sequence length="278" mass="32212">MHYWHFGFSFGVNRRQQISVILNQHMISLCSQILPADFCLNFKNIMSGKYPSFITRTHSQPLHHARLSSGTITNGFRKGPRKSLWRSRVLSSEAMQAVQYLKLSKSCPERLNNVVATRLSRLLKSDLVDTFAELKRQNEFDLVLLVFDYMRKEVGYRPELSIYCDMILMLGKMDLVQEAEKLFLELNKEGLEPDTRTYTEMIGAYLHSGLMEKAMETYELMKASGCDPDKLTLTILIRNLEKASEKELANTIKEECVRYVDFPEKFLEEVARTYPKKG</sequence>
<dbReference type="Proteomes" id="UP000594263">
    <property type="component" value="Unplaced"/>
</dbReference>
<proteinExistence type="predicted"/>
<keyword evidence="4" id="KW-1185">Reference proteome</keyword>
<feature type="repeat" description="PPR" evidence="2">
    <location>
        <begin position="159"/>
        <end position="193"/>
    </location>
</feature>
<dbReference type="InterPro" id="IPR011990">
    <property type="entry name" value="TPR-like_helical_dom_sf"/>
</dbReference>
<dbReference type="AlphaFoldDB" id="A0A7N0TWS4"/>
<dbReference type="NCBIfam" id="TIGR00756">
    <property type="entry name" value="PPR"/>
    <property type="match status" value="1"/>
</dbReference>
<keyword evidence="1" id="KW-0677">Repeat</keyword>
<evidence type="ECO:0000313" key="3">
    <source>
        <dbReference type="EnsemblPlants" id="Kaladp0046s0269.1.v1.1"/>
    </source>
</evidence>
<dbReference type="EnsemblPlants" id="Kaladp0046s0269.1.v1.1">
    <property type="protein sequence ID" value="Kaladp0046s0269.1.v1.1"/>
    <property type="gene ID" value="Kaladp0046s0269.v1.1"/>
</dbReference>
<dbReference type="Gramene" id="Kaladp0046s0269.1.v1.1">
    <property type="protein sequence ID" value="Kaladp0046s0269.1.v1.1"/>
    <property type="gene ID" value="Kaladp0046s0269.v1.1"/>
</dbReference>
<feature type="repeat" description="PPR" evidence="2">
    <location>
        <begin position="194"/>
        <end position="228"/>
    </location>
</feature>
<name>A0A7N0TWS4_KALFE</name>
<dbReference type="InterPro" id="IPR044190">
    <property type="entry name" value="THA8-like"/>
</dbReference>
<evidence type="ECO:0000256" key="2">
    <source>
        <dbReference type="PROSITE-ProRule" id="PRU00708"/>
    </source>
</evidence>
<dbReference type="Pfam" id="PF01535">
    <property type="entry name" value="PPR"/>
    <property type="match status" value="1"/>
</dbReference>
<dbReference type="GO" id="GO:0000373">
    <property type="term" value="P:Group II intron splicing"/>
    <property type="evidence" value="ECO:0007669"/>
    <property type="project" value="InterPro"/>
</dbReference>
<dbReference type="InterPro" id="IPR002885">
    <property type="entry name" value="PPR_rpt"/>
</dbReference>
<reference evidence="3" key="1">
    <citation type="submission" date="2021-01" db="UniProtKB">
        <authorList>
            <consortium name="EnsemblPlants"/>
        </authorList>
    </citation>
    <scope>IDENTIFICATION</scope>
</reference>
<dbReference type="PANTHER" id="PTHR47594:SF5">
    <property type="entry name" value="PENTACOTRIPEPTIDE-REPEAT REGION OF PRORP DOMAIN-CONTAINING PROTEIN"/>
    <property type="match status" value="1"/>
</dbReference>
<dbReference type="Gene3D" id="1.25.40.10">
    <property type="entry name" value="Tetratricopeptide repeat domain"/>
    <property type="match status" value="1"/>
</dbReference>
<evidence type="ECO:0000256" key="1">
    <source>
        <dbReference type="ARBA" id="ARBA00022737"/>
    </source>
</evidence>
<dbReference type="PROSITE" id="PS51375">
    <property type="entry name" value="PPR"/>
    <property type="match status" value="2"/>
</dbReference>
<dbReference type="GO" id="GO:0009658">
    <property type="term" value="P:chloroplast organization"/>
    <property type="evidence" value="ECO:0007669"/>
    <property type="project" value="InterPro"/>
</dbReference>